<dbReference type="PANTHER" id="PTHR38166">
    <property type="entry name" value="C2H2-TYPE DOMAIN-CONTAINING PROTEIN-RELATED"/>
    <property type="match status" value="1"/>
</dbReference>
<feature type="compositionally biased region" description="Low complexity" evidence="2">
    <location>
        <begin position="603"/>
        <end position="612"/>
    </location>
</feature>
<feature type="region of interest" description="Disordered" evidence="2">
    <location>
        <begin position="191"/>
        <end position="220"/>
    </location>
</feature>
<feature type="region of interest" description="Disordered" evidence="2">
    <location>
        <begin position="589"/>
        <end position="612"/>
    </location>
</feature>
<evidence type="ECO:0000313" key="4">
    <source>
        <dbReference type="Proteomes" id="UP000224080"/>
    </source>
</evidence>
<sequence length="801" mass="88692">MGRISRRLNIHRVQPNRKHLLVEKSLPDWAGYEKRELKGAEVASEPKSLRLSKSLSKSLKRWWDLWQQQMPAIVDFDAPVDTDAKGEIESPGESGRKPVFVRKITIQGWQGYGPISEMMHLGDESRLSGSSPGDFTGFKEWYHNSQSYEEEISLEFLRTPALKPHPKSQKGRFARTKEWLTNHRNLSGLSFTSSSVSPSSPMSFSRTPNTSNSASSYRDSHCSELPVDIRCELADTSPVKERQTQTPLQQTRFSVASAPPQYSPPEVTESDQNGLGCEAQESCTSSKVERQIYQASPVSSVDSCASPPFKGPTDFGNEDSLIEGDPNQLTGPSPLVDRWPKYRATAMPSAEASPLHGLQNDDPAETQLLATSPMFDSHLHGKGNYGNHRVTANTSNDGNGGSYLGDGAQYSSSQSTSASALGNGNGQETEGHGNYDESDNNSQDEDDDGNNRKRKRFKRADPGRNKRPFACVYHKYDPQKYHGDHDRKYLICSGTSFEFISELTRHLCRTHGEHVCPHCYRTFESETLRASHARNCSVKLRCSQEDKWAALWRERFKGVDMPQSPYWEPTSRPLLPRLNTRMEGFPQQQWTDTAGSASTHDPSSSNTGSSNSALHYVNDLRTNPYVNALVATNAKLQSAIANQGNQIEALTKRVSFLEQLQLRSFTSENTATNFPTGSLITPATTTNNSPNGTYSGQSFFTPSNFEHAGGTATFRTNFGQPTPSSTPIKEGAGSLLLKPPSTMVADTSTQQAELPSGLAVPQISEPVFQAEGHQSLTLPELDMNMNFDLDLHDIQPYLDYL</sequence>
<feature type="compositionally biased region" description="Acidic residues" evidence="2">
    <location>
        <begin position="436"/>
        <end position="448"/>
    </location>
</feature>
<feature type="compositionally biased region" description="Polar residues" evidence="2">
    <location>
        <begin position="244"/>
        <end position="254"/>
    </location>
</feature>
<feature type="region of interest" description="Disordered" evidence="2">
    <location>
        <begin position="236"/>
        <end position="277"/>
    </location>
</feature>
<protein>
    <recommendedName>
        <fullName evidence="5">C2H2-type domain-containing protein</fullName>
    </recommendedName>
</protein>
<dbReference type="OrthoDB" id="4161727at2759"/>
<reference evidence="3 4" key="1">
    <citation type="submission" date="2017-10" db="EMBL/GenBank/DDBJ databases">
        <title>Comparative genomics in systemic dimorphic fungi from Ajellomycetaceae.</title>
        <authorList>
            <person name="Munoz J.F."/>
            <person name="Mcewen J.G."/>
            <person name="Clay O.K."/>
            <person name="Cuomo C.A."/>
        </authorList>
    </citation>
    <scope>NUCLEOTIDE SEQUENCE [LARGE SCALE GENOMIC DNA]</scope>
    <source>
        <strain evidence="3 4">UAMH130</strain>
    </source>
</reference>
<feature type="region of interest" description="Disordered" evidence="2">
    <location>
        <begin position="379"/>
        <end position="463"/>
    </location>
</feature>
<feature type="compositionally biased region" description="Polar residues" evidence="2">
    <location>
        <begin position="206"/>
        <end position="217"/>
    </location>
</feature>
<evidence type="ECO:0000256" key="1">
    <source>
        <dbReference type="SAM" id="Coils"/>
    </source>
</evidence>
<comment type="caution">
    <text evidence="3">The sequence shown here is derived from an EMBL/GenBank/DDBJ whole genome shotgun (WGS) entry which is preliminary data.</text>
</comment>
<evidence type="ECO:0000313" key="3">
    <source>
        <dbReference type="EMBL" id="PGH08966.1"/>
    </source>
</evidence>
<dbReference type="EMBL" id="PDNC01000007">
    <property type="protein sequence ID" value="PGH08966.1"/>
    <property type="molecule type" value="Genomic_DNA"/>
</dbReference>
<keyword evidence="1" id="KW-0175">Coiled coil</keyword>
<dbReference type="Proteomes" id="UP000224080">
    <property type="component" value="Unassembled WGS sequence"/>
</dbReference>
<accession>A0A2B7XIL6</accession>
<feature type="coiled-coil region" evidence="1">
    <location>
        <begin position="633"/>
        <end position="660"/>
    </location>
</feature>
<proteinExistence type="predicted"/>
<name>A0A2B7XIL6_9EURO</name>
<feature type="region of interest" description="Disordered" evidence="2">
    <location>
        <begin position="313"/>
        <end position="338"/>
    </location>
</feature>
<dbReference type="AlphaFoldDB" id="A0A2B7XIL6"/>
<dbReference type="PANTHER" id="PTHR38166:SF1">
    <property type="entry name" value="C2H2-TYPE DOMAIN-CONTAINING PROTEIN"/>
    <property type="match status" value="1"/>
</dbReference>
<feature type="compositionally biased region" description="Low complexity" evidence="2">
    <location>
        <begin position="191"/>
        <end position="205"/>
    </location>
</feature>
<feature type="compositionally biased region" description="Low complexity" evidence="2">
    <location>
        <begin position="408"/>
        <end position="420"/>
    </location>
</feature>
<keyword evidence="4" id="KW-1185">Reference proteome</keyword>
<gene>
    <name evidence="3" type="ORF">GX51_01023</name>
</gene>
<evidence type="ECO:0000256" key="2">
    <source>
        <dbReference type="SAM" id="MobiDB-lite"/>
    </source>
</evidence>
<organism evidence="3 4">
    <name type="scientific">Blastomyces parvus</name>
    <dbReference type="NCBI Taxonomy" id="2060905"/>
    <lineage>
        <taxon>Eukaryota</taxon>
        <taxon>Fungi</taxon>
        <taxon>Dikarya</taxon>
        <taxon>Ascomycota</taxon>
        <taxon>Pezizomycotina</taxon>
        <taxon>Eurotiomycetes</taxon>
        <taxon>Eurotiomycetidae</taxon>
        <taxon>Onygenales</taxon>
        <taxon>Ajellomycetaceae</taxon>
        <taxon>Blastomyces</taxon>
    </lineage>
</organism>
<feature type="compositionally biased region" description="Polar residues" evidence="2">
    <location>
        <begin position="589"/>
        <end position="602"/>
    </location>
</feature>
<dbReference type="STRING" id="2060905.A0A2B7XIL6"/>
<evidence type="ECO:0008006" key="5">
    <source>
        <dbReference type="Google" id="ProtNLM"/>
    </source>
</evidence>